<dbReference type="EMBL" id="LSYS01004607">
    <property type="protein sequence ID" value="OPJ79431.1"/>
    <property type="molecule type" value="Genomic_DNA"/>
</dbReference>
<evidence type="ECO:0000313" key="1">
    <source>
        <dbReference type="EMBL" id="OPJ79431.1"/>
    </source>
</evidence>
<evidence type="ECO:0000313" key="2">
    <source>
        <dbReference type="Proteomes" id="UP000190648"/>
    </source>
</evidence>
<protein>
    <submittedName>
        <fullName evidence="1">Uncharacterized protein</fullName>
    </submittedName>
</protein>
<comment type="caution">
    <text evidence="1">The sequence shown here is derived from an EMBL/GenBank/DDBJ whole genome shotgun (WGS) entry which is preliminary data.</text>
</comment>
<dbReference type="Proteomes" id="UP000190648">
    <property type="component" value="Unassembled WGS sequence"/>
</dbReference>
<accession>A0A1V4K4X1</accession>
<proteinExistence type="predicted"/>
<name>A0A1V4K4X1_PATFA</name>
<gene>
    <name evidence="1" type="ORF">AV530_014884</name>
</gene>
<dbReference type="AlphaFoldDB" id="A0A1V4K4X1"/>
<organism evidence="1 2">
    <name type="scientific">Patagioenas fasciata monilis</name>
    <dbReference type="NCBI Taxonomy" id="372326"/>
    <lineage>
        <taxon>Eukaryota</taxon>
        <taxon>Metazoa</taxon>
        <taxon>Chordata</taxon>
        <taxon>Craniata</taxon>
        <taxon>Vertebrata</taxon>
        <taxon>Euteleostomi</taxon>
        <taxon>Archelosauria</taxon>
        <taxon>Archosauria</taxon>
        <taxon>Dinosauria</taxon>
        <taxon>Saurischia</taxon>
        <taxon>Theropoda</taxon>
        <taxon>Coelurosauria</taxon>
        <taxon>Aves</taxon>
        <taxon>Neognathae</taxon>
        <taxon>Neoaves</taxon>
        <taxon>Columbimorphae</taxon>
        <taxon>Columbiformes</taxon>
        <taxon>Columbidae</taxon>
        <taxon>Patagioenas</taxon>
    </lineage>
</organism>
<keyword evidence="2" id="KW-1185">Reference proteome</keyword>
<reference evidence="1 2" key="1">
    <citation type="submission" date="2016-02" db="EMBL/GenBank/DDBJ databases">
        <title>Band-tailed pigeon sequencing and assembly.</title>
        <authorList>
            <person name="Soares A.E."/>
            <person name="Novak B.J."/>
            <person name="Rice E.S."/>
            <person name="O'Connell B."/>
            <person name="Chang D."/>
            <person name="Weber S."/>
            <person name="Shapiro B."/>
        </authorList>
    </citation>
    <scope>NUCLEOTIDE SEQUENCE [LARGE SCALE GENOMIC DNA]</scope>
    <source>
        <strain evidence="1">BTP2013</strain>
        <tissue evidence="1">Blood</tissue>
    </source>
</reference>
<sequence>MSTGGRVVKKGSNPGVTFCLAQTPFVVAVAPNPLKTHGAAVKHRYQSRVREQRLPDGVTNHTGGTQQERLVFPGILEVQSQWCGAGEARSVCRQTLTCDCTHTWLHNLSRSAWIT</sequence>